<dbReference type="PROSITE" id="PS51257">
    <property type="entry name" value="PROKAR_LIPOPROTEIN"/>
    <property type="match status" value="1"/>
</dbReference>
<reference evidence="2" key="2">
    <citation type="submission" date="2018-12" db="EMBL/GenBank/DDBJ databases">
        <title>Maribacter lutimaris sp. nov., isolated from marine sediment.</title>
        <authorList>
            <person name="Kim K.K."/>
        </authorList>
    </citation>
    <scope>NUCLEOTIDE SEQUENCE [LARGE SCALE GENOMIC DNA]</scope>
    <source>
        <strain evidence="2">PoM-212</strain>
    </source>
</reference>
<name>A0A426RN12_9FLAO</name>
<dbReference type="EMBL" id="QUSX01000001">
    <property type="protein sequence ID" value="RRQ50373.1"/>
    <property type="molecule type" value="Genomic_DNA"/>
</dbReference>
<organism evidence="1 2">
    <name type="scientific">Maribacter algicola</name>
    <dbReference type="NCBI Taxonomy" id="2498892"/>
    <lineage>
        <taxon>Bacteria</taxon>
        <taxon>Pseudomonadati</taxon>
        <taxon>Bacteroidota</taxon>
        <taxon>Flavobacteriia</taxon>
        <taxon>Flavobacteriales</taxon>
        <taxon>Flavobacteriaceae</taxon>
        <taxon>Maribacter</taxon>
    </lineage>
</organism>
<keyword evidence="2" id="KW-1185">Reference proteome</keyword>
<evidence type="ECO:0000313" key="2">
    <source>
        <dbReference type="Proteomes" id="UP000286990"/>
    </source>
</evidence>
<comment type="caution">
    <text evidence="1">The sequence shown here is derived from an EMBL/GenBank/DDBJ whole genome shotgun (WGS) entry which is preliminary data.</text>
</comment>
<dbReference type="AlphaFoldDB" id="A0A426RN12"/>
<reference evidence="2" key="1">
    <citation type="submission" date="2018-08" db="EMBL/GenBank/DDBJ databases">
        <authorList>
            <person name="Khan S.A."/>
            <person name="J S.E."/>
        </authorList>
    </citation>
    <scope>NUCLEOTIDE SEQUENCE [LARGE SCALE GENOMIC DNA]</scope>
    <source>
        <strain evidence="2">PoM-212</strain>
    </source>
</reference>
<proteinExistence type="predicted"/>
<protein>
    <recommendedName>
        <fullName evidence="3">Lipocalin-like domain-containing protein</fullName>
    </recommendedName>
</protein>
<evidence type="ECO:0000313" key="1">
    <source>
        <dbReference type="EMBL" id="RRQ50373.1"/>
    </source>
</evidence>
<dbReference type="Proteomes" id="UP000286990">
    <property type="component" value="Unassembled WGS sequence"/>
</dbReference>
<evidence type="ECO:0008006" key="3">
    <source>
        <dbReference type="Google" id="ProtNLM"/>
    </source>
</evidence>
<gene>
    <name evidence="1" type="ORF">DZC72_07420</name>
</gene>
<accession>A0A426RN12</accession>
<sequence>MEIVQNRFLFLVTIILLFTAGCTNDDLVLKGKDLQFSSQKWRLVQMTGSFVNSTTVGEAMDWQEYYIFNPDGSFIKSRERDGAVLEATGTFEVVEYDNDDADYLELLFETGGELAGGCYGFGRETLQYVTEDRLQSSWMACDGPGLFYEIQKD</sequence>